<dbReference type="FunFam" id="2.60.120.1040:FF:000001">
    <property type="entry name" value="Zinc finger protein ZPR1"/>
    <property type="match status" value="1"/>
</dbReference>
<dbReference type="NCBIfam" id="TIGR00310">
    <property type="entry name" value="ZPR1_znf"/>
    <property type="match status" value="1"/>
</dbReference>
<dbReference type="InterPro" id="IPR056180">
    <property type="entry name" value="ZPR1_jr_dom"/>
</dbReference>
<dbReference type="InterPro" id="IPR040141">
    <property type="entry name" value="ZPR1"/>
</dbReference>
<evidence type="ECO:0000256" key="3">
    <source>
        <dbReference type="ARBA" id="ARBA00022771"/>
    </source>
</evidence>
<feature type="compositionally biased region" description="Basic and acidic residues" evidence="5">
    <location>
        <begin position="390"/>
        <end position="402"/>
    </location>
</feature>
<feature type="domain" description="Zinc finger ZPR1-type" evidence="6">
    <location>
        <begin position="214"/>
        <end position="383"/>
    </location>
</feature>
<keyword evidence="8" id="KW-1185">Reference proteome</keyword>
<feature type="region of interest" description="Disordered" evidence="5">
    <location>
        <begin position="189"/>
        <end position="208"/>
    </location>
</feature>
<dbReference type="Gene3D" id="2.60.120.1040">
    <property type="entry name" value="ZPR1, A/B domain"/>
    <property type="match status" value="2"/>
</dbReference>
<dbReference type="InterPro" id="IPR042452">
    <property type="entry name" value="ZPR1_Znf1/2"/>
</dbReference>
<evidence type="ECO:0000256" key="2">
    <source>
        <dbReference type="ARBA" id="ARBA00022723"/>
    </source>
</evidence>
<dbReference type="InterPro" id="IPR004457">
    <property type="entry name" value="Znf_ZPR1"/>
</dbReference>
<protein>
    <recommendedName>
        <fullName evidence="6">Zinc finger ZPR1-type domain-containing protein</fullName>
    </recommendedName>
</protein>
<dbReference type="STRING" id="2004952.A0A2C5Z1J9"/>
<gene>
    <name evidence="7" type="ORF">CDD80_3529</name>
</gene>
<reference evidence="7 8" key="1">
    <citation type="submission" date="2017-06" db="EMBL/GenBank/DDBJ databases">
        <title>Ant-infecting Ophiocordyceps genomes reveal a high diversity of potential behavioral manipulation genes and a possible major role for enterotoxins.</title>
        <authorList>
            <person name="De Bekker C."/>
            <person name="Evans H.C."/>
            <person name="Brachmann A."/>
            <person name="Hughes D.P."/>
        </authorList>
    </citation>
    <scope>NUCLEOTIDE SEQUENCE [LARGE SCALE GENOMIC DNA]</scope>
    <source>
        <strain evidence="7 8">Map16</strain>
    </source>
</reference>
<name>A0A2C5Z1J9_9HYPO</name>
<evidence type="ECO:0000313" key="8">
    <source>
        <dbReference type="Proteomes" id="UP000226431"/>
    </source>
</evidence>
<dbReference type="AlphaFoldDB" id="A0A2C5Z1J9"/>
<evidence type="ECO:0000313" key="7">
    <source>
        <dbReference type="EMBL" id="PHH73856.1"/>
    </source>
</evidence>
<organism evidence="7 8">
    <name type="scientific">Ophiocordyceps camponoti-rufipedis</name>
    <dbReference type="NCBI Taxonomy" id="2004952"/>
    <lineage>
        <taxon>Eukaryota</taxon>
        <taxon>Fungi</taxon>
        <taxon>Dikarya</taxon>
        <taxon>Ascomycota</taxon>
        <taxon>Pezizomycotina</taxon>
        <taxon>Sordariomycetes</taxon>
        <taxon>Hypocreomycetidae</taxon>
        <taxon>Hypocreales</taxon>
        <taxon>Ophiocordycipitaceae</taxon>
        <taxon>Ophiocordyceps</taxon>
    </lineage>
</organism>
<comment type="similarity">
    <text evidence="1">Belongs to the ZPR1 family.</text>
</comment>
<keyword evidence="3" id="KW-0863">Zinc-finger</keyword>
<dbReference type="InterPro" id="IPR042451">
    <property type="entry name" value="ZPR1_A/B_dom"/>
</dbReference>
<evidence type="ECO:0000256" key="1">
    <source>
        <dbReference type="ARBA" id="ARBA00008354"/>
    </source>
</evidence>
<dbReference type="PANTHER" id="PTHR10876">
    <property type="entry name" value="ZINC FINGER PROTEIN ZPR1"/>
    <property type="match status" value="1"/>
</dbReference>
<accession>A0A2C5Z1J9</accession>
<dbReference type="SMART" id="SM00709">
    <property type="entry name" value="Zpr1"/>
    <property type="match status" value="2"/>
</dbReference>
<keyword evidence="2" id="KW-0479">Metal-binding</keyword>
<sequence length="424" mass="46210">MQVDALQPPTSTPSNLIQGITRLLLTAIPYFRQVVIMSFSCEHCHAQNNEIQAAGSVQPQGVHYELRLTSLADFNRQVVKSDTATVKFIELDLEMPPGRGQLTNVEGLLTTIITDLEPGQPTRKEQTPEIHDKIAHIISKGHAMLAGTAFPFRLSIDDPTGNSFISPDLKDGIGKWQKREYPRSADQNAALGLPDTAPSASHPETPDEVYDFPASCPSCAHACTTNMKMVDIPHFKQVILMSTLCDSCGYRSTDVKTGGEIPPKGQRTTLTVTDAKDLTRDILKSESCALSCPELKLHVNPGTLGSRFTTVEGLLSQVRSDLHSHIFSDDAPANDGRTAADSLAADDKQNWSSFFATLDAAIAGETPFTLILTDPLSASFIQPLAEPPSEDARLRREDYDRSAEEEDELGLSDMRTEGYVEEGG</sequence>
<dbReference type="EMBL" id="NJES01000313">
    <property type="protein sequence ID" value="PHH73856.1"/>
    <property type="molecule type" value="Genomic_DNA"/>
</dbReference>
<evidence type="ECO:0000256" key="5">
    <source>
        <dbReference type="SAM" id="MobiDB-lite"/>
    </source>
</evidence>
<dbReference type="FunFam" id="2.20.25.420:FF:000002">
    <property type="entry name" value="Zinc finger protein ZPR1"/>
    <property type="match status" value="1"/>
</dbReference>
<evidence type="ECO:0000256" key="4">
    <source>
        <dbReference type="ARBA" id="ARBA00022833"/>
    </source>
</evidence>
<dbReference type="Gene3D" id="2.20.25.420">
    <property type="entry name" value="ZPR1, zinc finger domain"/>
    <property type="match status" value="2"/>
</dbReference>
<dbReference type="GO" id="GO:0008270">
    <property type="term" value="F:zinc ion binding"/>
    <property type="evidence" value="ECO:0007669"/>
    <property type="project" value="UniProtKB-KW"/>
</dbReference>
<dbReference type="FunFam" id="2.60.120.1040:FF:000003">
    <property type="entry name" value="Zinc finger protein zpr1"/>
    <property type="match status" value="1"/>
</dbReference>
<keyword evidence="4" id="KW-0862">Zinc</keyword>
<dbReference type="Pfam" id="PF22794">
    <property type="entry name" value="jr-ZPR1"/>
    <property type="match status" value="2"/>
</dbReference>
<dbReference type="Pfam" id="PF03367">
    <property type="entry name" value="Zn_ribbon_ZPR1"/>
    <property type="match status" value="2"/>
</dbReference>
<comment type="caution">
    <text evidence="7">The sequence shown here is derived from an EMBL/GenBank/DDBJ whole genome shotgun (WGS) entry which is preliminary data.</text>
</comment>
<dbReference type="OrthoDB" id="308464at2759"/>
<dbReference type="GO" id="GO:0005634">
    <property type="term" value="C:nucleus"/>
    <property type="evidence" value="ECO:0007669"/>
    <property type="project" value="TreeGrafter"/>
</dbReference>
<dbReference type="Proteomes" id="UP000226431">
    <property type="component" value="Unassembled WGS sequence"/>
</dbReference>
<evidence type="ECO:0000259" key="6">
    <source>
        <dbReference type="SMART" id="SM00709"/>
    </source>
</evidence>
<feature type="region of interest" description="Disordered" evidence="5">
    <location>
        <begin position="382"/>
        <end position="424"/>
    </location>
</feature>
<proteinExistence type="inferred from homology"/>
<feature type="domain" description="Zinc finger ZPR1-type" evidence="6">
    <location>
        <begin position="10"/>
        <end position="167"/>
    </location>
</feature>
<dbReference type="PANTHER" id="PTHR10876:SF0">
    <property type="entry name" value="ZINC FINGER PROTEIN ZPR1"/>
    <property type="match status" value="1"/>
</dbReference>